<organism evidence="2 3">
    <name type="scientific">Citricoccus parietis</name>
    <dbReference type="NCBI Taxonomy" id="592307"/>
    <lineage>
        <taxon>Bacteria</taxon>
        <taxon>Bacillati</taxon>
        <taxon>Actinomycetota</taxon>
        <taxon>Actinomycetes</taxon>
        <taxon>Micrococcales</taxon>
        <taxon>Micrococcaceae</taxon>
        <taxon>Citricoccus</taxon>
    </lineage>
</organism>
<protein>
    <submittedName>
        <fullName evidence="2">Uncharacterized protein</fullName>
    </submittedName>
</protein>
<accession>A0ABV5G1A9</accession>
<keyword evidence="3" id="KW-1185">Reference proteome</keyword>
<evidence type="ECO:0000313" key="3">
    <source>
        <dbReference type="Proteomes" id="UP001589575"/>
    </source>
</evidence>
<gene>
    <name evidence="2" type="ORF">ACFFX0_16585</name>
</gene>
<evidence type="ECO:0000256" key="1">
    <source>
        <dbReference type="SAM" id="MobiDB-lite"/>
    </source>
</evidence>
<dbReference type="EMBL" id="JBHMFI010000001">
    <property type="protein sequence ID" value="MFB9072726.1"/>
    <property type="molecule type" value="Genomic_DNA"/>
</dbReference>
<proteinExistence type="predicted"/>
<reference evidence="2 3" key="1">
    <citation type="submission" date="2024-09" db="EMBL/GenBank/DDBJ databases">
        <authorList>
            <person name="Sun Q."/>
            <person name="Mori K."/>
        </authorList>
    </citation>
    <scope>NUCLEOTIDE SEQUENCE [LARGE SCALE GENOMIC DNA]</scope>
    <source>
        <strain evidence="2 3">CCM 7609</strain>
    </source>
</reference>
<feature type="region of interest" description="Disordered" evidence="1">
    <location>
        <begin position="1"/>
        <end position="35"/>
    </location>
</feature>
<evidence type="ECO:0000313" key="2">
    <source>
        <dbReference type="EMBL" id="MFB9072726.1"/>
    </source>
</evidence>
<dbReference type="Proteomes" id="UP001589575">
    <property type="component" value="Unassembled WGS sequence"/>
</dbReference>
<comment type="caution">
    <text evidence="2">The sequence shown here is derived from an EMBL/GenBank/DDBJ whole genome shotgun (WGS) entry which is preliminary data.</text>
</comment>
<sequence>MSSTPACMPDHGRMEFPSNPRPGRLGRSQPSVRPPISAALTKASKSLFGTRSDGILSSP</sequence>
<name>A0ABV5G1A9_9MICC</name>